<dbReference type="Gene3D" id="1.10.630.10">
    <property type="entry name" value="Cytochrome P450"/>
    <property type="match status" value="1"/>
</dbReference>
<accession>A0A367JSF3</accession>
<keyword evidence="4 5" id="KW-0349">Heme</keyword>
<evidence type="ECO:0000256" key="4">
    <source>
        <dbReference type="PIRSR" id="PIRSR602401-1"/>
    </source>
</evidence>
<dbReference type="PANTHER" id="PTHR46300">
    <property type="entry name" value="P450, PUTATIVE (EUROFUNG)-RELATED-RELATED"/>
    <property type="match status" value="1"/>
</dbReference>
<protein>
    <recommendedName>
        <fullName evidence="8">Cytochrome P450-dit2</fullName>
    </recommendedName>
</protein>
<dbReference type="InterPro" id="IPR050364">
    <property type="entry name" value="Cytochrome_P450_fung"/>
</dbReference>
<sequence length="442" mass="50501">MTGHMPLLGQIPGEIFTKWHHEYGPIFRIKMGVQNWLILGNAQIAHDILVSKGSVTVGRPEQTFLTKVHGKGGRGILMIDYGKRWKNIRNVVLHILSPKSVDSLSSTIERESEKGARHVMEVAELNGTIDPLEFGRFISTNLMLAIAFNIPSAKDVDDPTFKEIVKFVKTNSSYADFTNDISEMVPILKLPEILLRRDRKMQRHVDNELCPFMRQIIKDARESSGDSLVKKIDSIKEEYDIDETGVIFLMSEILHAESDSVGITTAWSISLLCSYPDVQEKVYKEVNAFIKRHGRDSTFADRKELPYFIAFEKECIRFRAAVDIGLPHKVFRDFNVITKGTIIYVNVNKLHSGPKLYINGSHQSRDHFMFGWGRRICPGIYMTKTELFYTLIKLVSRCITEPELSPDEERLYPDLQHGINTGVSVTPLPFKIRLIKRDNSNY</sequence>
<keyword evidence="7" id="KW-1185">Reference proteome</keyword>
<dbReference type="InterPro" id="IPR002401">
    <property type="entry name" value="Cyt_P450_E_grp-I"/>
</dbReference>
<keyword evidence="2 5" id="KW-0560">Oxidoreductase</keyword>
<name>A0A367JSF3_RHIAZ</name>
<dbReference type="InterPro" id="IPR001128">
    <property type="entry name" value="Cyt_P450"/>
</dbReference>
<dbReference type="GO" id="GO:0005506">
    <property type="term" value="F:iron ion binding"/>
    <property type="evidence" value="ECO:0007669"/>
    <property type="project" value="InterPro"/>
</dbReference>
<comment type="similarity">
    <text evidence="5">Belongs to the cytochrome P450 family.</text>
</comment>
<organism evidence="6 7">
    <name type="scientific">Rhizopus azygosporus</name>
    <name type="common">Rhizopus microsporus var. azygosporus</name>
    <dbReference type="NCBI Taxonomy" id="86630"/>
    <lineage>
        <taxon>Eukaryota</taxon>
        <taxon>Fungi</taxon>
        <taxon>Fungi incertae sedis</taxon>
        <taxon>Mucoromycota</taxon>
        <taxon>Mucoromycotina</taxon>
        <taxon>Mucoromycetes</taxon>
        <taxon>Mucorales</taxon>
        <taxon>Mucorineae</taxon>
        <taxon>Rhizopodaceae</taxon>
        <taxon>Rhizopus</taxon>
    </lineage>
</organism>
<dbReference type="Pfam" id="PF00067">
    <property type="entry name" value="p450"/>
    <property type="match status" value="1"/>
</dbReference>
<evidence type="ECO:0000256" key="3">
    <source>
        <dbReference type="ARBA" id="ARBA00023004"/>
    </source>
</evidence>
<dbReference type="GO" id="GO:0020037">
    <property type="term" value="F:heme binding"/>
    <property type="evidence" value="ECO:0007669"/>
    <property type="project" value="InterPro"/>
</dbReference>
<dbReference type="Proteomes" id="UP000252139">
    <property type="component" value="Unassembled WGS sequence"/>
</dbReference>
<feature type="binding site" description="axial binding residue" evidence="4">
    <location>
        <position position="377"/>
    </location>
    <ligand>
        <name>heme</name>
        <dbReference type="ChEBI" id="CHEBI:30413"/>
    </ligand>
    <ligandPart>
        <name>Fe</name>
        <dbReference type="ChEBI" id="CHEBI:18248"/>
    </ligandPart>
</feature>
<evidence type="ECO:0000313" key="6">
    <source>
        <dbReference type="EMBL" id="RCH92867.1"/>
    </source>
</evidence>
<dbReference type="InterPro" id="IPR017972">
    <property type="entry name" value="Cyt_P450_CS"/>
</dbReference>
<dbReference type="SUPFAM" id="SSF48264">
    <property type="entry name" value="Cytochrome P450"/>
    <property type="match status" value="1"/>
</dbReference>
<dbReference type="PROSITE" id="PS00086">
    <property type="entry name" value="CYTOCHROME_P450"/>
    <property type="match status" value="1"/>
</dbReference>
<dbReference type="GO" id="GO:0016705">
    <property type="term" value="F:oxidoreductase activity, acting on paired donors, with incorporation or reduction of molecular oxygen"/>
    <property type="evidence" value="ECO:0007669"/>
    <property type="project" value="InterPro"/>
</dbReference>
<evidence type="ECO:0000313" key="7">
    <source>
        <dbReference type="Proteomes" id="UP000252139"/>
    </source>
</evidence>
<dbReference type="GO" id="GO:0004497">
    <property type="term" value="F:monooxygenase activity"/>
    <property type="evidence" value="ECO:0007669"/>
    <property type="project" value="UniProtKB-KW"/>
</dbReference>
<keyword evidence="1 4" id="KW-0479">Metal-binding</keyword>
<keyword evidence="5" id="KW-0503">Monooxygenase</keyword>
<dbReference type="PRINTS" id="PR00463">
    <property type="entry name" value="EP450I"/>
</dbReference>
<evidence type="ECO:0000256" key="2">
    <source>
        <dbReference type="ARBA" id="ARBA00023002"/>
    </source>
</evidence>
<dbReference type="PANTHER" id="PTHR46300:SF11">
    <property type="entry name" value="OXIDOREDUCTASE, PUTATIVE-RELATED"/>
    <property type="match status" value="1"/>
</dbReference>
<keyword evidence="3 4" id="KW-0408">Iron</keyword>
<dbReference type="InterPro" id="IPR036396">
    <property type="entry name" value="Cyt_P450_sf"/>
</dbReference>
<evidence type="ECO:0008006" key="8">
    <source>
        <dbReference type="Google" id="ProtNLM"/>
    </source>
</evidence>
<evidence type="ECO:0000256" key="5">
    <source>
        <dbReference type="RuleBase" id="RU000461"/>
    </source>
</evidence>
<comment type="cofactor">
    <cofactor evidence="4">
        <name>heme</name>
        <dbReference type="ChEBI" id="CHEBI:30413"/>
    </cofactor>
</comment>
<reference evidence="6 7" key="1">
    <citation type="journal article" date="2018" name="G3 (Bethesda)">
        <title>Phylogenetic and Phylogenomic Definition of Rhizopus Species.</title>
        <authorList>
            <person name="Gryganskyi A.P."/>
            <person name="Golan J."/>
            <person name="Dolatabadi S."/>
            <person name="Mondo S."/>
            <person name="Robb S."/>
            <person name="Idnurm A."/>
            <person name="Muszewska A."/>
            <person name="Steczkiewicz K."/>
            <person name="Masonjones S."/>
            <person name="Liao H.L."/>
            <person name="Gajdeczka M.T."/>
            <person name="Anike F."/>
            <person name="Vuek A."/>
            <person name="Anishchenko I.M."/>
            <person name="Voigt K."/>
            <person name="de Hoog G.S."/>
            <person name="Smith M.E."/>
            <person name="Heitman J."/>
            <person name="Vilgalys R."/>
            <person name="Stajich J.E."/>
        </authorList>
    </citation>
    <scope>NUCLEOTIDE SEQUENCE [LARGE SCALE GENOMIC DNA]</scope>
    <source>
        <strain evidence="6 7">CBS 357.93</strain>
    </source>
</reference>
<dbReference type="EMBL" id="PJQL01000769">
    <property type="protein sequence ID" value="RCH92867.1"/>
    <property type="molecule type" value="Genomic_DNA"/>
</dbReference>
<dbReference type="STRING" id="86630.A0A367JSF3"/>
<proteinExistence type="inferred from homology"/>
<gene>
    <name evidence="6" type="ORF">CU097_003492</name>
</gene>
<comment type="caution">
    <text evidence="6">The sequence shown here is derived from an EMBL/GenBank/DDBJ whole genome shotgun (WGS) entry which is preliminary data.</text>
</comment>
<dbReference type="AlphaFoldDB" id="A0A367JSF3"/>
<evidence type="ECO:0000256" key="1">
    <source>
        <dbReference type="ARBA" id="ARBA00022723"/>
    </source>
</evidence>
<dbReference type="OrthoDB" id="1103324at2759"/>